<reference evidence="2 3" key="1">
    <citation type="submission" date="2017-12" db="EMBL/GenBank/DDBJ databases">
        <title>Genomic analysis of a novel phage Vp_R1 lytic to Vibrio parahaemolyticus.</title>
        <authorList>
            <person name="Ren H."/>
            <person name="Li Z."/>
        </authorList>
    </citation>
    <scope>NUCLEOTIDE SEQUENCE [LARGE SCALE GENOMIC DNA]</scope>
</reference>
<name>A0A2H5BQ33_9CAUD</name>
<dbReference type="Gene3D" id="3.30.1390.10">
    <property type="match status" value="1"/>
</dbReference>
<dbReference type="Proteomes" id="UP000240283">
    <property type="component" value="Segment"/>
</dbReference>
<dbReference type="InterPro" id="IPR013823">
    <property type="entry name" value="Ribosomal_bL12_C"/>
</dbReference>
<evidence type="ECO:0000313" key="3">
    <source>
        <dbReference type="Proteomes" id="UP000240283"/>
    </source>
</evidence>
<keyword evidence="3" id="KW-1185">Reference proteome</keyword>
<dbReference type="InterPro" id="IPR014719">
    <property type="entry name" value="Ribosomal_bL12_C/ClpS-like"/>
</dbReference>
<gene>
    <name evidence="2" type="ORF">VPR_074</name>
</gene>
<organism evidence="2 3">
    <name type="scientific">Vibrio phage Vp_R1</name>
    <dbReference type="NCBI Taxonomy" id="2059867"/>
    <lineage>
        <taxon>Viruses</taxon>
        <taxon>Duplodnaviria</taxon>
        <taxon>Heunggongvirae</taxon>
        <taxon>Uroviricota</taxon>
        <taxon>Caudoviricetes</taxon>
        <taxon>Grimontviridae</taxon>
        <taxon>Dalianvirus</taxon>
        <taxon>Dalianvirus R1</taxon>
    </lineage>
</organism>
<dbReference type="SUPFAM" id="SSF54736">
    <property type="entry name" value="ClpS-like"/>
    <property type="match status" value="1"/>
</dbReference>
<evidence type="ECO:0000313" key="2">
    <source>
        <dbReference type="EMBL" id="AUG88438.1"/>
    </source>
</evidence>
<dbReference type="Pfam" id="PF00542">
    <property type="entry name" value="Ribosomal_L12"/>
    <property type="match status" value="1"/>
</dbReference>
<feature type="domain" description="Large ribosomal subunit protein bL12 C-terminal" evidence="1">
    <location>
        <begin position="3"/>
        <end position="60"/>
    </location>
</feature>
<proteinExistence type="predicted"/>
<sequence length="64" mass="7171">MVNKVALIKAIRLMTGLGLWESKLVCDSYFNNEDRTFINGNTSVSRVKEIKMILEGSGVTHNLD</sequence>
<accession>A0A2H5BQ33</accession>
<dbReference type="GO" id="GO:0003735">
    <property type="term" value="F:structural constituent of ribosome"/>
    <property type="evidence" value="ECO:0007669"/>
    <property type="project" value="InterPro"/>
</dbReference>
<protein>
    <recommendedName>
        <fullName evidence="1">Large ribosomal subunit protein bL12 C-terminal domain-containing protein</fullName>
    </recommendedName>
</protein>
<dbReference type="EMBL" id="MG603697">
    <property type="protein sequence ID" value="AUG88438.1"/>
    <property type="molecule type" value="Genomic_DNA"/>
</dbReference>
<evidence type="ECO:0000259" key="1">
    <source>
        <dbReference type="Pfam" id="PF00542"/>
    </source>
</evidence>